<keyword evidence="2" id="KW-1185">Reference proteome</keyword>
<name>A0ACC2K1W9_PERAE</name>
<sequence length="171" mass="19700">MGEPPSDTNPFFNVFREDSIFQEAYKWLPPVFFSAEYSDPGDCGVIVNAVCNYLSCPKVWHQSPFSNKNFTVAAFMYLHSSRDAGQGFSLGIQISCYVRDRVPFFTIQTAAYQDQLWIFRTSQVYFIHPVFGQGFPFIFLWGRGPDLVDELNLSFDDLQDPLLELVNEIFF</sequence>
<comment type="caution">
    <text evidence="1">The sequence shown here is derived from an EMBL/GenBank/DDBJ whole genome shotgun (WGS) entry which is preliminary data.</text>
</comment>
<dbReference type="Proteomes" id="UP001234297">
    <property type="component" value="Chromosome 12"/>
</dbReference>
<organism evidence="1 2">
    <name type="scientific">Persea americana</name>
    <name type="common">Avocado</name>
    <dbReference type="NCBI Taxonomy" id="3435"/>
    <lineage>
        <taxon>Eukaryota</taxon>
        <taxon>Viridiplantae</taxon>
        <taxon>Streptophyta</taxon>
        <taxon>Embryophyta</taxon>
        <taxon>Tracheophyta</taxon>
        <taxon>Spermatophyta</taxon>
        <taxon>Magnoliopsida</taxon>
        <taxon>Magnoliidae</taxon>
        <taxon>Laurales</taxon>
        <taxon>Lauraceae</taxon>
        <taxon>Persea</taxon>
    </lineage>
</organism>
<gene>
    <name evidence="1" type="ORF">MRB53_034453</name>
</gene>
<evidence type="ECO:0000313" key="1">
    <source>
        <dbReference type="EMBL" id="KAJ8615081.1"/>
    </source>
</evidence>
<accession>A0ACC2K1W9</accession>
<evidence type="ECO:0000313" key="2">
    <source>
        <dbReference type="Proteomes" id="UP001234297"/>
    </source>
</evidence>
<proteinExistence type="predicted"/>
<protein>
    <submittedName>
        <fullName evidence="1">Uncharacterized protein</fullName>
    </submittedName>
</protein>
<reference evidence="1 2" key="1">
    <citation type="journal article" date="2022" name="Hortic Res">
        <title>A haplotype resolved chromosomal level avocado genome allows analysis of novel avocado genes.</title>
        <authorList>
            <person name="Nath O."/>
            <person name="Fletcher S.J."/>
            <person name="Hayward A."/>
            <person name="Shaw L.M."/>
            <person name="Masouleh A.K."/>
            <person name="Furtado A."/>
            <person name="Henry R.J."/>
            <person name="Mitter N."/>
        </authorList>
    </citation>
    <scope>NUCLEOTIDE SEQUENCE [LARGE SCALE GENOMIC DNA]</scope>
    <source>
        <strain evidence="2">cv. Hass</strain>
    </source>
</reference>
<dbReference type="EMBL" id="CM056820">
    <property type="protein sequence ID" value="KAJ8615081.1"/>
    <property type="molecule type" value="Genomic_DNA"/>
</dbReference>